<accession>A0A7C9PPA4</accession>
<reference evidence="3 4" key="1">
    <citation type="journal article" date="2014" name="Int. J. Syst. Evol. Microbiol.">
        <title>Description of Galbitalea soli gen. nov., sp. nov., and Frondihabitans sucicola sp. nov.</title>
        <authorList>
            <person name="Kim S.J."/>
            <person name="Lim J.M."/>
            <person name="Ahn J.H."/>
            <person name="Weon H.Y."/>
            <person name="Hamada M."/>
            <person name="Suzuki K."/>
            <person name="Ahn T.Y."/>
            <person name="Kwon S.W."/>
        </authorList>
    </citation>
    <scope>NUCLEOTIDE SEQUENCE [LARGE SCALE GENOMIC DNA]</scope>
    <source>
        <strain evidence="3 4">NBRC 108727</strain>
    </source>
</reference>
<dbReference type="InterPro" id="IPR036291">
    <property type="entry name" value="NAD(P)-bd_dom_sf"/>
</dbReference>
<dbReference type="Pfam" id="PF03435">
    <property type="entry name" value="Sacchrp_dh_NADP"/>
    <property type="match status" value="1"/>
</dbReference>
<dbReference type="GO" id="GO:0005524">
    <property type="term" value="F:ATP binding"/>
    <property type="evidence" value="ECO:0007669"/>
    <property type="project" value="UniProtKB-KW"/>
</dbReference>
<keyword evidence="4" id="KW-1185">Reference proteome</keyword>
<evidence type="ECO:0000259" key="2">
    <source>
        <dbReference type="Pfam" id="PF16653"/>
    </source>
</evidence>
<gene>
    <name evidence="3" type="ORF">G3T37_12360</name>
</gene>
<dbReference type="SUPFAM" id="SSF51735">
    <property type="entry name" value="NAD(P)-binding Rossmann-fold domains"/>
    <property type="match status" value="1"/>
</dbReference>
<protein>
    <submittedName>
        <fullName evidence="3">ATP-binding protein</fullName>
    </submittedName>
</protein>
<dbReference type="InterPro" id="IPR005097">
    <property type="entry name" value="Sacchrp_dh_NADP-bd"/>
</dbReference>
<keyword evidence="3" id="KW-0067">ATP-binding</keyword>
<name>A0A7C9PPA4_9MICO</name>
<dbReference type="RefSeq" id="WP_163474208.1">
    <property type="nucleotide sequence ID" value="NZ_JAAGWZ010000004.1"/>
</dbReference>
<dbReference type="Pfam" id="PF16653">
    <property type="entry name" value="Sacchrp_dh_C"/>
    <property type="match status" value="1"/>
</dbReference>
<dbReference type="Gene3D" id="3.40.50.720">
    <property type="entry name" value="NAD(P)-binding Rossmann-like Domain"/>
    <property type="match status" value="1"/>
</dbReference>
<dbReference type="AlphaFoldDB" id="A0A7C9PPA4"/>
<dbReference type="Gene3D" id="3.30.360.10">
    <property type="entry name" value="Dihydrodipicolinate Reductase, domain 2"/>
    <property type="match status" value="1"/>
</dbReference>
<evidence type="ECO:0000259" key="1">
    <source>
        <dbReference type="Pfam" id="PF03435"/>
    </source>
</evidence>
<organism evidence="3 4">
    <name type="scientific">Galbitalea soli</name>
    <dbReference type="NCBI Taxonomy" id="1268042"/>
    <lineage>
        <taxon>Bacteria</taxon>
        <taxon>Bacillati</taxon>
        <taxon>Actinomycetota</taxon>
        <taxon>Actinomycetes</taxon>
        <taxon>Micrococcales</taxon>
        <taxon>Microbacteriaceae</taxon>
        <taxon>Galbitalea</taxon>
    </lineage>
</organism>
<dbReference type="PANTHER" id="PTHR43796">
    <property type="entry name" value="CARBOXYNORSPERMIDINE SYNTHASE"/>
    <property type="match status" value="1"/>
</dbReference>
<dbReference type="Proteomes" id="UP000479756">
    <property type="component" value="Unassembled WGS sequence"/>
</dbReference>
<evidence type="ECO:0000313" key="3">
    <source>
        <dbReference type="EMBL" id="NEM92147.1"/>
    </source>
</evidence>
<keyword evidence="3" id="KW-0547">Nucleotide-binding</keyword>
<proteinExistence type="predicted"/>
<feature type="domain" description="Saccharopine dehydrogenase-like C-terminal" evidence="2">
    <location>
        <begin position="150"/>
        <end position="404"/>
    </location>
</feature>
<feature type="domain" description="Saccharopine dehydrogenase NADP binding" evidence="1">
    <location>
        <begin position="3"/>
        <end position="145"/>
    </location>
</feature>
<dbReference type="InterPro" id="IPR032095">
    <property type="entry name" value="Sacchrp_dh-like_C"/>
</dbReference>
<comment type="caution">
    <text evidence="3">The sequence shown here is derived from an EMBL/GenBank/DDBJ whole genome shotgun (WGS) entry which is preliminary data.</text>
</comment>
<dbReference type="PANTHER" id="PTHR43796:SF2">
    <property type="entry name" value="CARBOXYNORSPERMIDINE SYNTHASE"/>
    <property type="match status" value="1"/>
</dbReference>
<dbReference type="EMBL" id="JAAGWZ010000004">
    <property type="protein sequence ID" value="NEM92147.1"/>
    <property type="molecule type" value="Genomic_DNA"/>
</dbReference>
<evidence type="ECO:0000313" key="4">
    <source>
        <dbReference type="Proteomes" id="UP000479756"/>
    </source>
</evidence>
<sequence length="426" mass="46248">MRILLVGAGGVGNAIAKIAARREFFETMIVSDYDLARAQRTVAWIEERHGPQGDRFVAARIDASDPDDVTAVARAHGVTHIMNAVEPKFVPTIFAGALAAGADYLDMAMSLSEPHPTNPHEETGVKLGDDQFAQSPDWVTDGRLALVGMGVEPGLSDVFARYAADHLFSEIDELGTRDGANLVVRDEAGNEIFAPSFSIWTTIEECLNPPVVWEKERGWYTTAPFSEPEIFEFPDGIGPVECVNVEHEEVLLMPRWLDAKRVTFKYGLGDEFIGILKTLNQLGLDKTEPVRVRSANGPVEVAPRDVVAAGLPDPATIGPRMTGKTCAGVWVTGLGPDGARREVYLYHVSDNEWTMAEYEAQCVVWQTALGPVIAMELLSTGVWSGVGVLGPEAFDAEPFLELMARPIADGGYGQQWGLQDRLAAGV</sequence>